<dbReference type="AlphaFoldDB" id="A0A1V4IQ32"/>
<dbReference type="PANTHER" id="PTHR43298:SF2">
    <property type="entry name" value="FMN_FAD EXPORTER YEEO-RELATED"/>
    <property type="match status" value="1"/>
</dbReference>
<sequence length="443" mass="48243">MTRDMTSGNPTKLLLEFSIPMLIGNFFQQFYSMVDTIVVGKTIGVDALAAVGSTGSINFMIIGFIIGLSNGFGIMVAQRFGANDKNGVKKAVTMSVYLSLFMAIVVTALSLITSMPLLRLLNTPANIIHDANLYISIIYIGIIATISYNLIASILRAFGNSKAPFYIMIISSLANIVFNLLFILVFKLGVAGSAIATDSAQVLSCILGFMVLRKHEMLKIKKLDWTIDFTILKKLFILGIPAAIQNSVTALGCMLLQAIVNGYGAIYVAGYTAGTKIMSLVEQPGITFGLAMATFSGQNLGAKKYDRISLGIRKCIKMSVIVNIIISLLIIIFRHQIISLFVSPTETGVFKVSGQYMIVTSIFVCDLGLLFIYRSALQGMGNTVIPMISGVLELALRLLFGLTLPIFISFLGICFAEVSAWVGAELLLMISYYIMIRKLKHKF</sequence>
<feature type="transmembrane region" description="Helical" evidence="13">
    <location>
        <begin position="163"/>
        <end position="186"/>
    </location>
</feature>
<dbReference type="GO" id="GO:0005886">
    <property type="term" value="C:plasma membrane"/>
    <property type="evidence" value="ECO:0007669"/>
    <property type="project" value="UniProtKB-SubCell"/>
</dbReference>
<evidence type="ECO:0000313" key="15">
    <source>
        <dbReference type="Proteomes" id="UP000190080"/>
    </source>
</evidence>
<keyword evidence="6" id="KW-0050">Antiport</keyword>
<evidence type="ECO:0000256" key="7">
    <source>
        <dbReference type="ARBA" id="ARBA00022475"/>
    </source>
</evidence>
<evidence type="ECO:0000256" key="8">
    <source>
        <dbReference type="ARBA" id="ARBA00022692"/>
    </source>
</evidence>
<evidence type="ECO:0000256" key="1">
    <source>
        <dbReference type="ARBA" id="ARBA00003408"/>
    </source>
</evidence>
<keyword evidence="5" id="KW-0813">Transport</keyword>
<dbReference type="Proteomes" id="UP000190080">
    <property type="component" value="Unassembled WGS sequence"/>
</dbReference>
<feature type="transmembrane region" description="Helical" evidence="13">
    <location>
        <begin position="320"/>
        <end position="342"/>
    </location>
</feature>
<dbReference type="NCBIfam" id="TIGR00797">
    <property type="entry name" value="matE"/>
    <property type="match status" value="1"/>
</dbReference>
<feature type="transmembrane region" description="Helical" evidence="13">
    <location>
        <begin position="12"/>
        <end position="31"/>
    </location>
</feature>
<evidence type="ECO:0000313" key="14">
    <source>
        <dbReference type="EMBL" id="OPJ61930.1"/>
    </source>
</evidence>
<dbReference type="GO" id="GO:0006811">
    <property type="term" value="P:monoatomic ion transport"/>
    <property type="evidence" value="ECO:0007669"/>
    <property type="project" value="UniProtKB-KW"/>
</dbReference>
<comment type="similarity">
    <text evidence="3">Belongs to the multi antimicrobial extrusion (MATE) (TC 2.A.66.1) family.</text>
</comment>
<dbReference type="PIRSF" id="PIRSF006603">
    <property type="entry name" value="DinF"/>
    <property type="match status" value="1"/>
</dbReference>
<evidence type="ECO:0000256" key="3">
    <source>
        <dbReference type="ARBA" id="ARBA00010199"/>
    </source>
</evidence>
<feature type="transmembrane region" description="Helical" evidence="13">
    <location>
        <begin position="192"/>
        <end position="212"/>
    </location>
</feature>
<dbReference type="STRING" id="1450648.CLORY_20220"/>
<dbReference type="EMBL" id="MZGV01000018">
    <property type="protein sequence ID" value="OPJ61930.1"/>
    <property type="molecule type" value="Genomic_DNA"/>
</dbReference>
<comment type="caution">
    <text evidence="14">The sequence shown here is derived from an EMBL/GenBank/DDBJ whole genome shotgun (WGS) entry which is preliminary data.</text>
</comment>
<feature type="transmembrane region" description="Helical" evidence="13">
    <location>
        <begin position="97"/>
        <end position="121"/>
    </location>
</feature>
<feature type="transmembrane region" description="Helical" evidence="13">
    <location>
        <begin position="354"/>
        <end position="373"/>
    </location>
</feature>
<dbReference type="CDD" id="cd13138">
    <property type="entry name" value="MATE_yoeA_like"/>
    <property type="match status" value="1"/>
</dbReference>
<keyword evidence="15" id="KW-1185">Reference proteome</keyword>
<comment type="function">
    <text evidence="1">Multidrug efflux pump.</text>
</comment>
<evidence type="ECO:0000256" key="11">
    <source>
        <dbReference type="ARBA" id="ARBA00023136"/>
    </source>
</evidence>
<keyword evidence="11 13" id="KW-0472">Membrane</keyword>
<dbReference type="PANTHER" id="PTHR43298">
    <property type="entry name" value="MULTIDRUG RESISTANCE PROTEIN NORM-RELATED"/>
    <property type="match status" value="1"/>
</dbReference>
<proteinExistence type="inferred from homology"/>
<keyword evidence="10" id="KW-0406">Ion transport</keyword>
<feature type="transmembrane region" description="Helical" evidence="13">
    <location>
        <begin position="394"/>
        <end position="412"/>
    </location>
</feature>
<name>A0A1V4IQ32_9CLOT</name>
<evidence type="ECO:0000256" key="2">
    <source>
        <dbReference type="ARBA" id="ARBA00004651"/>
    </source>
</evidence>
<dbReference type="InterPro" id="IPR050222">
    <property type="entry name" value="MATE_MdtK"/>
</dbReference>
<evidence type="ECO:0000256" key="5">
    <source>
        <dbReference type="ARBA" id="ARBA00022448"/>
    </source>
</evidence>
<dbReference type="OrthoDB" id="9776324at2"/>
<evidence type="ECO:0000256" key="10">
    <source>
        <dbReference type="ARBA" id="ARBA00023065"/>
    </source>
</evidence>
<keyword evidence="8 13" id="KW-0812">Transmembrane</keyword>
<evidence type="ECO:0000256" key="4">
    <source>
        <dbReference type="ARBA" id="ARBA00020268"/>
    </source>
</evidence>
<dbReference type="Pfam" id="PF01554">
    <property type="entry name" value="MatE"/>
    <property type="match status" value="2"/>
</dbReference>
<dbReference type="GO" id="GO:0042910">
    <property type="term" value="F:xenobiotic transmembrane transporter activity"/>
    <property type="evidence" value="ECO:0007669"/>
    <property type="project" value="InterPro"/>
</dbReference>
<dbReference type="InterPro" id="IPR002528">
    <property type="entry name" value="MATE_fam"/>
</dbReference>
<organism evidence="14 15">
    <name type="scientific">Clostridium oryzae</name>
    <dbReference type="NCBI Taxonomy" id="1450648"/>
    <lineage>
        <taxon>Bacteria</taxon>
        <taxon>Bacillati</taxon>
        <taxon>Bacillota</taxon>
        <taxon>Clostridia</taxon>
        <taxon>Eubacteriales</taxon>
        <taxon>Clostridiaceae</taxon>
        <taxon>Clostridium</taxon>
    </lineage>
</organism>
<evidence type="ECO:0000256" key="13">
    <source>
        <dbReference type="SAM" id="Phobius"/>
    </source>
</evidence>
<reference evidence="14 15" key="1">
    <citation type="submission" date="2017-03" db="EMBL/GenBank/DDBJ databases">
        <title>Genome sequence of Clostridium oryzae DSM 28571.</title>
        <authorList>
            <person name="Poehlein A."/>
            <person name="Daniel R."/>
        </authorList>
    </citation>
    <scope>NUCLEOTIDE SEQUENCE [LARGE SCALE GENOMIC DNA]</scope>
    <source>
        <strain evidence="14 15">DSM 28571</strain>
    </source>
</reference>
<protein>
    <recommendedName>
        <fullName evidence="4">Probable multidrug resistance protein NorM</fullName>
    </recommendedName>
    <alternativeName>
        <fullName evidence="12">Multidrug-efflux transporter</fullName>
    </alternativeName>
</protein>
<gene>
    <name evidence="14" type="primary">norM_1</name>
    <name evidence="14" type="ORF">CLORY_20220</name>
</gene>
<evidence type="ECO:0000256" key="12">
    <source>
        <dbReference type="ARBA" id="ARBA00031636"/>
    </source>
</evidence>
<dbReference type="InterPro" id="IPR048279">
    <property type="entry name" value="MdtK-like"/>
</dbReference>
<dbReference type="GO" id="GO:0015297">
    <property type="term" value="F:antiporter activity"/>
    <property type="evidence" value="ECO:0007669"/>
    <property type="project" value="UniProtKB-KW"/>
</dbReference>
<comment type="subcellular location">
    <subcellularLocation>
        <location evidence="2">Cell membrane</location>
        <topology evidence="2">Multi-pass membrane protein</topology>
    </subcellularLocation>
</comment>
<feature type="transmembrane region" description="Helical" evidence="13">
    <location>
        <begin position="133"/>
        <end position="151"/>
    </location>
</feature>
<evidence type="ECO:0000256" key="6">
    <source>
        <dbReference type="ARBA" id="ARBA00022449"/>
    </source>
</evidence>
<keyword evidence="7" id="KW-1003">Cell membrane</keyword>
<keyword evidence="9 13" id="KW-1133">Transmembrane helix</keyword>
<feature type="transmembrane region" description="Helical" evidence="13">
    <location>
        <begin position="57"/>
        <end position="77"/>
    </location>
</feature>
<feature type="transmembrane region" description="Helical" evidence="13">
    <location>
        <begin position="418"/>
        <end position="436"/>
    </location>
</feature>
<evidence type="ECO:0000256" key="9">
    <source>
        <dbReference type="ARBA" id="ARBA00022989"/>
    </source>
</evidence>
<accession>A0A1V4IQ32</accession>
<dbReference type="RefSeq" id="WP_079423880.1">
    <property type="nucleotide sequence ID" value="NZ_MZGV01000018.1"/>
</dbReference>